<accession>A0AAE3BC03</accession>
<protein>
    <submittedName>
        <fullName evidence="2">Uncharacterized protein</fullName>
    </submittedName>
</protein>
<feature type="coiled-coil region" evidence="1">
    <location>
        <begin position="115"/>
        <end position="144"/>
    </location>
</feature>
<reference evidence="2" key="1">
    <citation type="submission" date="2019-11" db="EMBL/GenBank/DDBJ databases">
        <title>Spread of Macrolides and rifampicin resistant Rhodococcus equi in clinical isolates in the USA.</title>
        <authorList>
            <person name="Alvarez-Narvaez S."/>
            <person name="Huber L."/>
            <person name="Cohen N.D."/>
            <person name="Slovis N."/>
            <person name="Greiter M."/>
            <person name="Giguere S."/>
            <person name="Hart K."/>
        </authorList>
    </citation>
    <scope>NUCLEOTIDE SEQUENCE</scope>
    <source>
        <strain evidence="2">Lh_5</strain>
    </source>
</reference>
<comment type="caution">
    <text evidence="2">The sequence shown here is derived from an EMBL/GenBank/DDBJ whole genome shotgun (WGS) entry which is preliminary data.</text>
</comment>
<name>A0AAE3BC03_RHOHA</name>
<gene>
    <name evidence="2" type="ORF">GS551_16795</name>
</gene>
<organism evidence="2 3">
    <name type="scientific">Rhodococcus hoagii</name>
    <name type="common">Corynebacterium equii</name>
    <dbReference type="NCBI Taxonomy" id="43767"/>
    <lineage>
        <taxon>Bacteria</taxon>
        <taxon>Bacillati</taxon>
        <taxon>Actinomycetota</taxon>
        <taxon>Actinomycetes</taxon>
        <taxon>Mycobacteriales</taxon>
        <taxon>Nocardiaceae</taxon>
        <taxon>Prescottella</taxon>
    </lineage>
</organism>
<evidence type="ECO:0000313" key="2">
    <source>
        <dbReference type="EMBL" id="MBM4715829.1"/>
    </source>
</evidence>
<dbReference type="AlphaFoldDB" id="A0AAE3BC03"/>
<keyword evidence="1" id="KW-0175">Coiled coil</keyword>
<dbReference type="RefSeq" id="WP_064059028.1">
    <property type="nucleotide sequence ID" value="NZ_LRQY01000037.1"/>
</dbReference>
<evidence type="ECO:0000313" key="3">
    <source>
        <dbReference type="Proteomes" id="UP000706122"/>
    </source>
</evidence>
<evidence type="ECO:0000256" key="1">
    <source>
        <dbReference type="SAM" id="Coils"/>
    </source>
</evidence>
<proteinExistence type="predicted"/>
<sequence>MINHETEMLTVPARCPRGHELTARTTTIGVSGRPHAPTYWSCVRCIRVACWRAHYDRHTDLAERGKPIPAEVLAETAFKRPAGWFDNGRPARWTERVSFASGWGYDRDDPTLEDRQAIRDAVERAERDREAEQARRDREKANADLLALCRGGDVAVRTDLSGLAHRIGV</sequence>
<dbReference type="Proteomes" id="UP000706122">
    <property type="component" value="Unassembled WGS sequence"/>
</dbReference>
<dbReference type="EMBL" id="WUYC01000004">
    <property type="protein sequence ID" value="MBM4715829.1"/>
    <property type="molecule type" value="Genomic_DNA"/>
</dbReference>